<dbReference type="NCBIfam" id="TIGR00797">
    <property type="entry name" value="matE"/>
    <property type="match status" value="1"/>
</dbReference>
<dbReference type="EMBL" id="SLWB01000002">
    <property type="protein sequence ID" value="TCN72214.1"/>
    <property type="molecule type" value="Genomic_DNA"/>
</dbReference>
<keyword evidence="2" id="KW-0813">Transport</keyword>
<gene>
    <name evidence="11" type="ORF">CLV25_102177</name>
</gene>
<evidence type="ECO:0000313" key="11">
    <source>
        <dbReference type="EMBL" id="TCN72214.1"/>
    </source>
</evidence>
<keyword evidence="8 10" id="KW-0472">Membrane</keyword>
<dbReference type="Proteomes" id="UP000294830">
    <property type="component" value="Unassembled WGS sequence"/>
</dbReference>
<keyword evidence="4" id="KW-1003">Cell membrane</keyword>
<keyword evidence="5 10" id="KW-0812">Transmembrane</keyword>
<dbReference type="PIRSF" id="PIRSF006603">
    <property type="entry name" value="DinF"/>
    <property type="match status" value="1"/>
</dbReference>
<feature type="transmembrane region" description="Helical" evidence="10">
    <location>
        <begin position="363"/>
        <end position="387"/>
    </location>
</feature>
<feature type="transmembrane region" description="Helical" evidence="10">
    <location>
        <begin position="98"/>
        <end position="118"/>
    </location>
</feature>
<feature type="transmembrane region" description="Helical" evidence="10">
    <location>
        <begin position="65"/>
        <end position="86"/>
    </location>
</feature>
<keyword evidence="12" id="KW-1185">Reference proteome</keyword>
<evidence type="ECO:0000313" key="12">
    <source>
        <dbReference type="Proteomes" id="UP000294830"/>
    </source>
</evidence>
<evidence type="ECO:0000256" key="9">
    <source>
        <dbReference type="ARBA" id="ARBA00031636"/>
    </source>
</evidence>
<feature type="transmembrane region" description="Helical" evidence="10">
    <location>
        <begin position="428"/>
        <end position="448"/>
    </location>
</feature>
<dbReference type="GO" id="GO:0015297">
    <property type="term" value="F:antiporter activity"/>
    <property type="evidence" value="ECO:0007669"/>
    <property type="project" value="UniProtKB-KW"/>
</dbReference>
<evidence type="ECO:0000256" key="4">
    <source>
        <dbReference type="ARBA" id="ARBA00022475"/>
    </source>
</evidence>
<evidence type="ECO:0000256" key="6">
    <source>
        <dbReference type="ARBA" id="ARBA00022989"/>
    </source>
</evidence>
<dbReference type="AlphaFoldDB" id="A0A4R2EZ05"/>
<dbReference type="Pfam" id="PF01554">
    <property type="entry name" value="MatE"/>
    <property type="match status" value="2"/>
</dbReference>
<dbReference type="GO" id="GO:0042910">
    <property type="term" value="F:xenobiotic transmembrane transporter activity"/>
    <property type="evidence" value="ECO:0007669"/>
    <property type="project" value="InterPro"/>
</dbReference>
<evidence type="ECO:0000256" key="2">
    <source>
        <dbReference type="ARBA" id="ARBA00022448"/>
    </source>
</evidence>
<evidence type="ECO:0000256" key="5">
    <source>
        <dbReference type="ARBA" id="ARBA00022692"/>
    </source>
</evidence>
<evidence type="ECO:0000256" key="10">
    <source>
        <dbReference type="SAM" id="Phobius"/>
    </source>
</evidence>
<feature type="transmembrane region" description="Helical" evidence="10">
    <location>
        <begin position="245"/>
        <end position="269"/>
    </location>
</feature>
<feature type="transmembrane region" description="Helical" evidence="10">
    <location>
        <begin position="201"/>
        <end position="221"/>
    </location>
</feature>
<feature type="transmembrane region" description="Helical" evidence="10">
    <location>
        <begin position="289"/>
        <end position="309"/>
    </location>
</feature>
<comment type="subcellular location">
    <subcellularLocation>
        <location evidence="1">Cell membrane</location>
        <topology evidence="1">Multi-pass membrane protein</topology>
    </subcellularLocation>
</comment>
<dbReference type="GO" id="GO:0006811">
    <property type="term" value="P:monoatomic ion transport"/>
    <property type="evidence" value="ECO:0007669"/>
    <property type="project" value="UniProtKB-KW"/>
</dbReference>
<dbReference type="CDD" id="cd13133">
    <property type="entry name" value="MATE_like_7"/>
    <property type="match status" value="1"/>
</dbReference>
<dbReference type="OrthoDB" id="9780160at2"/>
<evidence type="ECO:0000256" key="1">
    <source>
        <dbReference type="ARBA" id="ARBA00004651"/>
    </source>
</evidence>
<reference evidence="11 12" key="1">
    <citation type="submission" date="2019-03" db="EMBL/GenBank/DDBJ databases">
        <title>Genomic Encyclopedia of Archaeal and Bacterial Type Strains, Phase II (KMG-II): from individual species to whole genera.</title>
        <authorList>
            <person name="Goeker M."/>
        </authorList>
    </citation>
    <scope>NUCLEOTIDE SEQUENCE [LARGE SCALE GENOMIC DNA]</scope>
    <source>
        <strain evidence="11 12">RL-C</strain>
    </source>
</reference>
<dbReference type="InterPro" id="IPR050222">
    <property type="entry name" value="MATE_MdtK"/>
</dbReference>
<dbReference type="InterPro" id="IPR002528">
    <property type="entry name" value="MATE_fam"/>
</dbReference>
<keyword evidence="7" id="KW-0406">Ion transport</keyword>
<feature type="transmembrane region" description="Helical" evidence="10">
    <location>
        <begin position="20"/>
        <end position="45"/>
    </location>
</feature>
<comment type="caution">
    <text evidence="11">The sequence shown here is derived from an EMBL/GenBank/DDBJ whole genome shotgun (WGS) entry which is preliminary data.</text>
</comment>
<organism evidence="11 12">
    <name type="scientific">Acetobacteroides hydrogenigenes</name>
    <dbReference type="NCBI Taxonomy" id="979970"/>
    <lineage>
        <taxon>Bacteria</taxon>
        <taxon>Pseudomonadati</taxon>
        <taxon>Bacteroidota</taxon>
        <taxon>Bacteroidia</taxon>
        <taxon>Bacteroidales</taxon>
        <taxon>Rikenellaceae</taxon>
        <taxon>Acetobacteroides</taxon>
    </lineage>
</organism>
<evidence type="ECO:0000256" key="8">
    <source>
        <dbReference type="ARBA" id="ARBA00023136"/>
    </source>
</evidence>
<proteinExistence type="predicted"/>
<accession>A0A4R2EZ05</accession>
<dbReference type="PANTHER" id="PTHR43298">
    <property type="entry name" value="MULTIDRUG RESISTANCE PROTEIN NORM-RELATED"/>
    <property type="match status" value="1"/>
</dbReference>
<keyword evidence="3" id="KW-0050">Antiport</keyword>
<dbReference type="InterPro" id="IPR048279">
    <property type="entry name" value="MdtK-like"/>
</dbReference>
<name>A0A4R2EZ05_9BACT</name>
<sequence length="468" mass="52048">MNFQQKIRQQYAKPGGIQELLFLALPMIISTSCDGIMTFTDRLFLARVDSAQMNASLGGGVSLQVLMFFFVGLIGYSTALVAQYFGANERQNSAKASFQAMLVALAAWPVILAFTPFAESFYRMMGIPAAQIGFQVEYVNILAWGSLFGLLRYALGCYFTGIGKTKIVMKATLLAMVVNVVLDYILIFGKLGFPAMEIRGAAIATISGSFCAVCVLLVAYFRKENRQEFHISQSFHFDWKIMKKLLYYGYPAGLEMFLNFMAFSAMVSLFHAKGEVVATATTIMFNWDLVSFIPLLGIEIAVTSLVGRYMGACRPQVAHRAALSAIKIGVVYSTVILFLFVLIPEVLTRVFAPSIASELFEQAVPIATLMIRIAALYVLVEALVVALVGALRGAGDTHFTMIASVASHWLFVPILYLSLNVFNFSIGLSWFLLVLFFFMFSSVLYFRFRSGRWKKIRVINEEVKEMAM</sequence>
<dbReference type="PANTHER" id="PTHR43298:SF2">
    <property type="entry name" value="FMN_FAD EXPORTER YEEO-RELATED"/>
    <property type="match status" value="1"/>
</dbReference>
<protein>
    <recommendedName>
        <fullName evidence="9">Multidrug-efflux transporter</fullName>
    </recommendedName>
</protein>
<dbReference type="PROSITE" id="PS51257">
    <property type="entry name" value="PROKAR_LIPOPROTEIN"/>
    <property type="match status" value="1"/>
</dbReference>
<dbReference type="GO" id="GO:0005886">
    <property type="term" value="C:plasma membrane"/>
    <property type="evidence" value="ECO:0007669"/>
    <property type="project" value="UniProtKB-SubCell"/>
</dbReference>
<evidence type="ECO:0000256" key="3">
    <source>
        <dbReference type="ARBA" id="ARBA00022449"/>
    </source>
</evidence>
<evidence type="ECO:0000256" key="7">
    <source>
        <dbReference type="ARBA" id="ARBA00023065"/>
    </source>
</evidence>
<keyword evidence="6 10" id="KW-1133">Transmembrane helix</keyword>
<feature type="transmembrane region" description="Helical" evidence="10">
    <location>
        <begin position="138"/>
        <end position="155"/>
    </location>
</feature>
<feature type="transmembrane region" description="Helical" evidence="10">
    <location>
        <begin position="399"/>
        <end position="422"/>
    </location>
</feature>
<feature type="transmembrane region" description="Helical" evidence="10">
    <location>
        <begin position="167"/>
        <end position="189"/>
    </location>
</feature>
<dbReference type="RefSeq" id="WP_131838274.1">
    <property type="nucleotide sequence ID" value="NZ_SLWB01000002.1"/>
</dbReference>
<feature type="transmembrane region" description="Helical" evidence="10">
    <location>
        <begin position="321"/>
        <end position="343"/>
    </location>
</feature>